<evidence type="ECO:0008006" key="5">
    <source>
        <dbReference type="Google" id="ProtNLM"/>
    </source>
</evidence>
<proteinExistence type="inferred from homology"/>
<dbReference type="Pfam" id="PF01916">
    <property type="entry name" value="DS"/>
    <property type="match status" value="1"/>
</dbReference>
<name>A0A1G1KWK0_9BACT</name>
<dbReference type="Gene3D" id="3.40.910.10">
    <property type="entry name" value="Deoxyhypusine synthase"/>
    <property type="match status" value="1"/>
</dbReference>
<dbReference type="EMBL" id="MHFR01000045">
    <property type="protein sequence ID" value="OGW96949.1"/>
    <property type="molecule type" value="Genomic_DNA"/>
</dbReference>
<evidence type="ECO:0000256" key="2">
    <source>
        <dbReference type="ARBA" id="ARBA00022679"/>
    </source>
</evidence>
<dbReference type="AlphaFoldDB" id="A0A1G1KWK0"/>
<dbReference type="GO" id="GO:0005737">
    <property type="term" value="C:cytoplasm"/>
    <property type="evidence" value="ECO:0007669"/>
    <property type="project" value="TreeGrafter"/>
</dbReference>
<gene>
    <name evidence="3" type="ORF">A3G33_03010</name>
</gene>
<dbReference type="PANTHER" id="PTHR11703">
    <property type="entry name" value="DEOXYHYPUSINE SYNTHASE"/>
    <property type="match status" value="1"/>
</dbReference>
<dbReference type="InterPro" id="IPR029035">
    <property type="entry name" value="DHS-like_NAD/FAD-binding_dom"/>
</dbReference>
<protein>
    <recommendedName>
        <fullName evidence="5">Deoxyhypusine synthase</fullName>
    </recommendedName>
</protein>
<accession>A0A1G1KWK0</accession>
<sequence length="384" mass="42460">MIIVNELPFTSLSDTALKKQKAEILSQPVVDIDVSKGNTLAKLLDGFQEMSIQARNLGDCADVFERMLKDPERPTILLGLAGPLIAAGLRKVIRDMIAYGLVDVVVSTGAILYQDLYRARGFHHYRGTPDADDRVLRDLLIDRIYDTYVDEEQFINLDREIGQFSDALPPGEYSSRAFLRELSRSIVDSNSILGEAYRQGVPVFSPALNDSSIGIGLTEHHHRARQEGRKSIVINSIQDNYELTQIVVQSKSTAAIYVAGGVPKNFINDSIVMAYIFGCNTGGHRYAIQMTTDAPHWGGLSGSTLSEAKSWGKINKKADHQMVFVEPSVSLPLIVGSVLEKKAYEKRTRMLFEWAGDKLEKLAYGGIRTEAEICGANCSNCKKV</sequence>
<organism evidence="3 4">
    <name type="scientific">Candidatus Danuiimicrobium aquiferis</name>
    <dbReference type="NCBI Taxonomy" id="1801832"/>
    <lineage>
        <taxon>Bacteria</taxon>
        <taxon>Pseudomonadati</taxon>
        <taxon>Candidatus Omnitrophota</taxon>
        <taxon>Candidatus Danuiimicrobium</taxon>
    </lineage>
</organism>
<dbReference type="PANTHER" id="PTHR11703:SF2">
    <property type="entry name" value="DEOXYHYPUSINE SYNTHASE-LIKE PROTEIN"/>
    <property type="match status" value="1"/>
</dbReference>
<evidence type="ECO:0000313" key="3">
    <source>
        <dbReference type="EMBL" id="OGW96949.1"/>
    </source>
</evidence>
<comment type="similarity">
    <text evidence="1">Belongs to the deoxyhypusine synthase family.</text>
</comment>
<dbReference type="InterPro" id="IPR036982">
    <property type="entry name" value="Deoxyhypusine_synthase_sf"/>
</dbReference>
<reference evidence="3 4" key="1">
    <citation type="journal article" date="2016" name="Nat. Commun.">
        <title>Thousands of microbial genomes shed light on interconnected biogeochemical processes in an aquifer system.</title>
        <authorList>
            <person name="Anantharaman K."/>
            <person name="Brown C.T."/>
            <person name="Hug L.A."/>
            <person name="Sharon I."/>
            <person name="Castelle C.J."/>
            <person name="Probst A.J."/>
            <person name="Thomas B.C."/>
            <person name="Singh A."/>
            <person name="Wilkins M.J."/>
            <person name="Karaoz U."/>
            <person name="Brodie E.L."/>
            <person name="Williams K.H."/>
            <person name="Hubbard S.S."/>
            <person name="Banfield J.F."/>
        </authorList>
    </citation>
    <scope>NUCLEOTIDE SEQUENCE [LARGE SCALE GENOMIC DNA]</scope>
</reference>
<evidence type="ECO:0000256" key="1">
    <source>
        <dbReference type="ARBA" id="ARBA00009892"/>
    </source>
</evidence>
<comment type="caution">
    <text evidence="3">The sequence shown here is derived from an EMBL/GenBank/DDBJ whole genome shotgun (WGS) entry which is preliminary data.</text>
</comment>
<keyword evidence="2" id="KW-0808">Transferase</keyword>
<evidence type="ECO:0000313" key="4">
    <source>
        <dbReference type="Proteomes" id="UP000178187"/>
    </source>
</evidence>
<dbReference type="SUPFAM" id="SSF52467">
    <property type="entry name" value="DHS-like NAD/FAD-binding domain"/>
    <property type="match status" value="1"/>
</dbReference>
<dbReference type="GO" id="GO:0034038">
    <property type="term" value="F:deoxyhypusine synthase activity"/>
    <property type="evidence" value="ECO:0007669"/>
    <property type="project" value="TreeGrafter"/>
</dbReference>
<dbReference type="Proteomes" id="UP000178187">
    <property type="component" value="Unassembled WGS sequence"/>
</dbReference>
<dbReference type="InterPro" id="IPR002773">
    <property type="entry name" value="Deoxyhypusine_synthase"/>
</dbReference>